<sequence>MMMNLQVWGGSGEHGRSCYRIAGASRRILLDCGIKKEEHGQYPLLDIREIPRLTTVFLSHAHEDHAMALPLLYKHGYKGEIWTTRATARQLEAGFRSWRKFVESRGDRLPYERAHIDAMRFRYLEDHAPPLGRFELPGEPISVQWGRSGHLAGSVWLRLEMEGKRIFFSGDYSRESELLASDPPGGIALEEQTLENAAAATAAAGSGGRLPVFPDRTAKAQSDARSDDLAIVDNAYGPDDEPQSEKIEALFREISDSLSAGGQVLLPLPAFGRSQDLLVWACERFPDYPVIAENGIRKGLENLLRDPVWLRPGAAERIRRTLAHQADRLATVETDAQRHAALPQSGPCLILSNDGMLESPASRWYAEQLAGNPDNLILLTGHVYRGTYASRLLTGRREEIRCRVMNLCYKVHQGAGDVRRMLSESPAAKAALVHAPERSALASLRRLEKQGLSGLHVLRPGTEIPI</sequence>
<evidence type="ECO:0000256" key="3">
    <source>
        <dbReference type="ARBA" id="ARBA00034301"/>
    </source>
</evidence>
<comment type="catalytic activity">
    <reaction evidence="2">
        <text>3',5'-cyclic CMP + H2O = CMP + H(+)</text>
        <dbReference type="Rhea" id="RHEA:72675"/>
        <dbReference type="ChEBI" id="CHEBI:15377"/>
        <dbReference type="ChEBI" id="CHEBI:15378"/>
        <dbReference type="ChEBI" id="CHEBI:58003"/>
        <dbReference type="ChEBI" id="CHEBI:60377"/>
    </reaction>
    <physiologicalReaction direction="left-to-right" evidence="2">
        <dbReference type="Rhea" id="RHEA:72676"/>
    </physiologicalReaction>
</comment>
<accession>A0ABX0F3Z4</accession>
<organism evidence="7 8">
    <name type="scientific">Saccharibacillus alkalitolerans</name>
    <dbReference type="NCBI Taxonomy" id="2705290"/>
    <lineage>
        <taxon>Bacteria</taxon>
        <taxon>Bacillati</taxon>
        <taxon>Bacillota</taxon>
        <taxon>Bacilli</taxon>
        <taxon>Bacillales</taxon>
        <taxon>Paenibacillaceae</taxon>
        <taxon>Saccharibacillus</taxon>
    </lineage>
</organism>
<dbReference type="RefSeq" id="WP_166272837.1">
    <property type="nucleotide sequence ID" value="NZ_JAAFGS010000001.1"/>
</dbReference>
<dbReference type="PANTHER" id="PTHR11203:SF37">
    <property type="entry name" value="INTEGRATOR COMPLEX SUBUNIT 11"/>
    <property type="match status" value="1"/>
</dbReference>
<gene>
    <name evidence="7" type="ORF">GYN08_04560</name>
</gene>
<dbReference type="InterPro" id="IPR050698">
    <property type="entry name" value="MBL"/>
</dbReference>
<comment type="function">
    <text evidence="3">Counteracts the endogenous Pycsar antiviral defense system. Phosphodiesterase that enables metal-dependent hydrolysis of host cyclic nucleotide Pycsar defense signals such as cCMP and cUMP.</text>
</comment>
<evidence type="ECO:0000256" key="1">
    <source>
        <dbReference type="ARBA" id="ARBA00022801"/>
    </source>
</evidence>
<protein>
    <submittedName>
        <fullName evidence="7">MBL fold metallo-hydrolase</fullName>
    </submittedName>
</protein>
<evidence type="ECO:0000259" key="5">
    <source>
        <dbReference type="SMART" id="SM00849"/>
    </source>
</evidence>
<dbReference type="EMBL" id="JAAFGS010000001">
    <property type="protein sequence ID" value="NGZ74580.1"/>
    <property type="molecule type" value="Genomic_DNA"/>
</dbReference>
<dbReference type="InterPro" id="IPR022712">
    <property type="entry name" value="Beta_Casp"/>
</dbReference>
<dbReference type="PANTHER" id="PTHR11203">
    <property type="entry name" value="CLEAVAGE AND POLYADENYLATION SPECIFICITY FACTOR FAMILY MEMBER"/>
    <property type="match status" value="1"/>
</dbReference>
<name>A0ABX0F3Z4_9BACL</name>
<evidence type="ECO:0000313" key="8">
    <source>
        <dbReference type="Proteomes" id="UP000800303"/>
    </source>
</evidence>
<dbReference type="InterPro" id="IPR036866">
    <property type="entry name" value="RibonucZ/Hydroxyglut_hydro"/>
</dbReference>
<keyword evidence="1" id="KW-0378">Hydrolase</keyword>
<dbReference type="Pfam" id="PF10996">
    <property type="entry name" value="Beta-Casp"/>
    <property type="match status" value="1"/>
</dbReference>
<feature type="domain" description="Metallo-beta-lactamase" evidence="5">
    <location>
        <begin position="15"/>
        <end position="209"/>
    </location>
</feature>
<dbReference type="InterPro" id="IPR001279">
    <property type="entry name" value="Metallo-B-lactamas"/>
</dbReference>
<dbReference type="Pfam" id="PF00753">
    <property type="entry name" value="Lactamase_B"/>
    <property type="match status" value="1"/>
</dbReference>
<comment type="caution">
    <text evidence="7">The sequence shown here is derived from an EMBL/GenBank/DDBJ whole genome shotgun (WGS) entry which is preliminary data.</text>
</comment>
<dbReference type="SUPFAM" id="SSF56281">
    <property type="entry name" value="Metallo-hydrolase/oxidoreductase"/>
    <property type="match status" value="1"/>
</dbReference>
<dbReference type="Proteomes" id="UP000800303">
    <property type="component" value="Unassembled WGS sequence"/>
</dbReference>
<evidence type="ECO:0000256" key="2">
    <source>
        <dbReference type="ARBA" id="ARBA00034221"/>
    </source>
</evidence>
<evidence type="ECO:0000256" key="4">
    <source>
        <dbReference type="ARBA" id="ARBA00048505"/>
    </source>
</evidence>
<keyword evidence="8" id="KW-1185">Reference proteome</keyword>
<dbReference type="Gene3D" id="3.60.15.10">
    <property type="entry name" value="Ribonuclease Z/Hydroxyacylglutathione hydrolase-like"/>
    <property type="match status" value="1"/>
</dbReference>
<feature type="domain" description="Beta-Casp" evidence="6">
    <location>
        <begin position="274"/>
        <end position="392"/>
    </location>
</feature>
<dbReference type="SMART" id="SM00849">
    <property type="entry name" value="Lactamase_B"/>
    <property type="match status" value="1"/>
</dbReference>
<dbReference type="SMART" id="SM01027">
    <property type="entry name" value="Beta-Casp"/>
    <property type="match status" value="1"/>
</dbReference>
<proteinExistence type="predicted"/>
<comment type="catalytic activity">
    <reaction evidence="4">
        <text>3',5'-cyclic UMP + H2O = UMP + H(+)</text>
        <dbReference type="Rhea" id="RHEA:70575"/>
        <dbReference type="ChEBI" id="CHEBI:15377"/>
        <dbReference type="ChEBI" id="CHEBI:15378"/>
        <dbReference type="ChEBI" id="CHEBI:57865"/>
        <dbReference type="ChEBI" id="CHEBI:184387"/>
    </reaction>
    <physiologicalReaction direction="left-to-right" evidence="4">
        <dbReference type="Rhea" id="RHEA:70576"/>
    </physiologicalReaction>
</comment>
<evidence type="ECO:0000313" key="7">
    <source>
        <dbReference type="EMBL" id="NGZ74580.1"/>
    </source>
</evidence>
<evidence type="ECO:0000259" key="6">
    <source>
        <dbReference type="SMART" id="SM01027"/>
    </source>
</evidence>
<reference evidence="7 8" key="1">
    <citation type="submission" date="2020-01" db="EMBL/GenBank/DDBJ databases">
        <title>Polyphasic characterisation and genomic insights into a novel alkali tolerant bacterium VR-M41.</title>
        <authorList>
            <person name="Vemuluri V.R."/>
        </authorList>
    </citation>
    <scope>NUCLEOTIDE SEQUENCE [LARGE SCALE GENOMIC DNA]</scope>
    <source>
        <strain evidence="7 8">VR-M41</strain>
    </source>
</reference>
<dbReference type="Gene3D" id="3.40.50.10890">
    <property type="match status" value="1"/>
</dbReference>